<evidence type="ECO:0000313" key="1">
    <source>
        <dbReference type="EMBL" id="KAJ8881450.1"/>
    </source>
</evidence>
<organism evidence="1 2">
    <name type="scientific">Dryococelus australis</name>
    <dbReference type="NCBI Taxonomy" id="614101"/>
    <lineage>
        <taxon>Eukaryota</taxon>
        <taxon>Metazoa</taxon>
        <taxon>Ecdysozoa</taxon>
        <taxon>Arthropoda</taxon>
        <taxon>Hexapoda</taxon>
        <taxon>Insecta</taxon>
        <taxon>Pterygota</taxon>
        <taxon>Neoptera</taxon>
        <taxon>Polyneoptera</taxon>
        <taxon>Phasmatodea</taxon>
        <taxon>Verophasmatodea</taxon>
        <taxon>Anareolatae</taxon>
        <taxon>Phasmatidae</taxon>
        <taxon>Eurycanthinae</taxon>
        <taxon>Dryococelus</taxon>
    </lineage>
</organism>
<keyword evidence="2" id="KW-1185">Reference proteome</keyword>
<sequence>MGERNCEKYYHRRGGGTLTELLALSPPTKANRAQSQAGSPDFRKWESCRTMPLVGGFSRGSPPPPFHSWRRSIFTLITLIGSQDLAASPFVRGVTGRLRVYCSVCACAEISAASRGLTFFCLRIAIALEPRVTDDSPRI</sequence>
<reference evidence="1 2" key="1">
    <citation type="submission" date="2023-02" db="EMBL/GenBank/DDBJ databases">
        <title>LHISI_Scaffold_Assembly.</title>
        <authorList>
            <person name="Stuart O.P."/>
            <person name="Cleave R."/>
            <person name="Magrath M.J.L."/>
            <person name="Mikheyev A.S."/>
        </authorList>
    </citation>
    <scope>NUCLEOTIDE SEQUENCE [LARGE SCALE GENOMIC DNA]</scope>
    <source>
        <strain evidence="1">Daus_M_001</strain>
        <tissue evidence="1">Leg muscle</tissue>
    </source>
</reference>
<dbReference type="Proteomes" id="UP001159363">
    <property type="component" value="Chromosome 5"/>
</dbReference>
<proteinExistence type="predicted"/>
<name>A0ABQ9HB11_9NEOP</name>
<dbReference type="EMBL" id="JARBHB010000006">
    <property type="protein sequence ID" value="KAJ8881450.1"/>
    <property type="molecule type" value="Genomic_DNA"/>
</dbReference>
<accession>A0ABQ9HB11</accession>
<comment type="caution">
    <text evidence="1">The sequence shown here is derived from an EMBL/GenBank/DDBJ whole genome shotgun (WGS) entry which is preliminary data.</text>
</comment>
<evidence type="ECO:0000313" key="2">
    <source>
        <dbReference type="Proteomes" id="UP001159363"/>
    </source>
</evidence>
<gene>
    <name evidence="1" type="ORF">PR048_017931</name>
</gene>
<protein>
    <submittedName>
        <fullName evidence="1">Uncharacterized protein</fullName>
    </submittedName>
</protein>